<dbReference type="PROSITE" id="PS50103">
    <property type="entry name" value="ZF_C3H1"/>
    <property type="match status" value="1"/>
</dbReference>
<dbReference type="SUPFAM" id="SSF54928">
    <property type="entry name" value="RNA-binding domain, RBD"/>
    <property type="match status" value="1"/>
</dbReference>
<feature type="compositionally biased region" description="Gly residues" evidence="6">
    <location>
        <begin position="593"/>
        <end position="615"/>
    </location>
</feature>
<dbReference type="CDD" id="cd12257">
    <property type="entry name" value="RRM1_RBM26_like"/>
    <property type="match status" value="1"/>
</dbReference>
<evidence type="ECO:0000256" key="6">
    <source>
        <dbReference type="SAM" id="MobiDB-lite"/>
    </source>
</evidence>
<dbReference type="InterPro" id="IPR035979">
    <property type="entry name" value="RBD_domain_sf"/>
</dbReference>
<dbReference type="Pfam" id="PF00076">
    <property type="entry name" value="RRM_1"/>
    <property type="match status" value="1"/>
</dbReference>
<feature type="compositionally biased region" description="Polar residues" evidence="6">
    <location>
        <begin position="725"/>
        <end position="735"/>
    </location>
</feature>
<keyword evidence="4" id="KW-0479">Metal-binding</keyword>
<feature type="region of interest" description="Disordered" evidence="6">
    <location>
        <begin position="506"/>
        <end position="537"/>
    </location>
</feature>
<evidence type="ECO:0000313" key="10">
    <source>
        <dbReference type="Proteomes" id="UP001642482"/>
    </source>
</evidence>
<keyword evidence="4" id="KW-0862">Zinc</keyword>
<comment type="function">
    <text evidence="2">May be involved in the turnover of nuclear polyadenylated (pA+) RNA.</text>
</comment>
<feature type="compositionally biased region" description="Gly residues" evidence="6">
    <location>
        <begin position="184"/>
        <end position="206"/>
    </location>
</feature>
<keyword evidence="10" id="KW-1185">Reference proteome</keyword>
<evidence type="ECO:0000256" key="5">
    <source>
        <dbReference type="SAM" id="Coils"/>
    </source>
</evidence>
<dbReference type="InterPro" id="IPR002483">
    <property type="entry name" value="PWI_dom"/>
</dbReference>
<dbReference type="SMART" id="SM00360">
    <property type="entry name" value="RRM"/>
    <property type="match status" value="1"/>
</dbReference>
<evidence type="ECO:0000256" key="1">
    <source>
        <dbReference type="ARBA" id="ARBA00022884"/>
    </source>
</evidence>
<feature type="domain" description="C3H1-type" evidence="8">
    <location>
        <begin position="308"/>
        <end position="335"/>
    </location>
</feature>
<evidence type="ECO:0000256" key="2">
    <source>
        <dbReference type="ARBA" id="ARBA00043866"/>
    </source>
</evidence>
<keyword evidence="4" id="KW-0863">Zinc-finger</keyword>
<comment type="caution">
    <text evidence="9">The sequence shown here is derived from an EMBL/GenBank/DDBJ whole genome shotgun (WGS) entry which is preliminary data.</text>
</comment>
<proteinExistence type="predicted"/>
<evidence type="ECO:0000259" key="8">
    <source>
        <dbReference type="PROSITE" id="PS50103"/>
    </source>
</evidence>
<dbReference type="InterPro" id="IPR000571">
    <property type="entry name" value="Znf_CCCH"/>
</dbReference>
<feature type="compositionally biased region" description="Polar residues" evidence="6">
    <location>
        <begin position="514"/>
        <end position="537"/>
    </location>
</feature>
<sequence>MAFDPKHAAQLKAWLVKRLEALEASSRTDSDVDADILAEYVVALLQHDASAEEARRLCHSELYDFLKDETDAFVEDVFKALALKSYLPGMPQPSKAAPLKPPPPPPPAATTLNPQAATVGYGHGALPPPPPASTFMQTPNGTRKRSYNDSSLAATGPNGIPTNGWGAYNQGSYDRATKQPRRGGAAGRGGRGGGGRGAPPGLGQHGGFTHAPLPQYALAPGTYAPGAHAPGTLPPSTFNPAAAAFQPGQPAVFGNQAPSQPFWLNGNSPAPAHLVENLLRMQEQLAQALSSYNAFTAQATGGQKTKRQKRTRRCRNLDKKGVCTKANCKFDHSPLGAQPSASYTTGDNLSPEEKKASIVVDRIPDEFFNVEQVRNHFSSFGSIVDITLQPEYSTAIVRFDTPAAALKAINSPKTIFDNRFVTVSSLGSGHSGEDYEAGEARDATPELDMEEFLRKQEAAQKDYEEKKRILDDLAEQQSKVDERLKDNLAKQLELRKKIVANMATMTAKLKSEDPQNNGSDDGTTSGTESPGPSKSAAQIMQTELIRAQLATLETEAKLLGIDPDLILGDPSTGSGDDRSYTAWAARGGSSSYGRGGGRGGYAPRGGRGRGGGYSSRGGGSMAAAYAAYTLDNRPRRVAITGADFTDPEKSEALRQYLLGVGDFSAIDVTFDSATITFADRRTAEAFFYGLPRSSASSNSVDSKAIPGIDEPVELGWVAGAVPAGSDNNGGSATQANKDRNGAEGLGPFIMEVEEDDHHDRDPEDGEYREAEEHYHNQTRQRQNMDFDVDDDGDWDVR</sequence>
<dbReference type="Pfam" id="PF01480">
    <property type="entry name" value="PWI"/>
    <property type="match status" value="1"/>
</dbReference>
<dbReference type="PROSITE" id="PS50102">
    <property type="entry name" value="RRM"/>
    <property type="match status" value="1"/>
</dbReference>
<feature type="zinc finger region" description="C3H1-type" evidence="4">
    <location>
        <begin position="308"/>
        <end position="335"/>
    </location>
</feature>
<dbReference type="EMBL" id="CAWUHD010000001">
    <property type="protein sequence ID" value="CAK7208125.1"/>
    <property type="molecule type" value="Genomic_DNA"/>
</dbReference>
<feature type="region of interest" description="Disordered" evidence="6">
    <location>
        <begin position="93"/>
        <end position="210"/>
    </location>
</feature>
<dbReference type="Gene3D" id="3.30.70.330">
    <property type="match status" value="1"/>
</dbReference>
<dbReference type="InterPro" id="IPR000504">
    <property type="entry name" value="RRM_dom"/>
</dbReference>
<reference evidence="9 10" key="1">
    <citation type="submission" date="2024-01" db="EMBL/GenBank/DDBJ databases">
        <authorList>
            <person name="Allen C."/>
            <person name="Tagirdzhanova G."/>
        </authorList>
    </citation>
    <scope>NUCLEOTIDE SEQUENCE [LARGE SCALE GENOMIC DNA]</scope>
</reference>
<keyword evidence="5" id="KW-0175">Coiled coil</keyword>
<dbReference type="InterPro" id="IPR045137">
    <property type="entry name" value="RBM26/27"/>
</dbReference>
<name>A0ABP0AJT8_9PEZI</name>
<feature type="compositionally biased region" description="Basic and acidic residues" evidence="6">
    <location>
        <begin position="755"/>
        <end position="775"/>
    </location>
</feature>
<keyword evidence="1 3" id="KW-0694">RNA-binding</keyword>
<evidence type="ECO:0000259" key="7">
    <source>
        <dbReference type="PROSITE" id="PS50102"/>
    </source>
</evidence>
<dbReference type="PANTHER" id="PTHR14398:SF0">
    <property type="entry name" value="ZINC FINGER PROTEIN SWM"/>
    <property type="match status" value="1"/>
</dbReference>
<protein>
    <submittedName>
        <fullName evidence="9">Uncharacterized protein</fullName>
    </submittedName>
</protein>
<feature type="region of interest" description="Disordered" evidence="6">
    <location>
        <begin position="592"/>
        <end position="615"/>
    </location>
</feature>
<feature type="compositionally biased region" description="Acidic residues" evidence="6">
    <location>
        <begin position="786"/>
        <end position="797"/>
    </location>
</feature>
<dbReference type="PANTHER" id="PTHR14398">
    <property type="entry name" value="RNA RECOGNITION RRM/RNP DOMAIN"/>
    <property type="match status" value="1"/>
</dbReference>
<accession>A0ABP0AJT8</accession>
<gene>
    <name evidence="9" type="ORF">SEUCBS140593_000050</name>
</gene>
<evidence type="ECO:0000256" key="3">
    <source>
        <dbReference type="PROSITE-ProRule" id="PRU00176"/>
    </source>
</evidence>
<feature type="compositionally biased region" description="Pro residues" evidence="6">
    <location>
        <begin position="99"/>
        <end position="108"/>
    </location>
</feature>
<feature type="region of interest" description="Disordered" evidence="6">
    <location>
        <begin position="720"/>
        <end position="797"/>
    </location>
</feature>
<dbReference type="Proteomes" id="UP001642482">
    <property type="component" value="Unassembled WGS sequence"/>
</dbReference>
<evidence type="ECO:0000256" key="4">
    <source>
        <dbReference type="PROSITE-ProRule" id="PRU00723"/>
    </source>
</evidence>
<feature type="coiled-coil region" evidence="5">
    <location>
        <begin position="449"/>
        <end position="476"/>
    </location>
</feature>
<feature type="domain" description="RRM" evidence="7">
    <location>
        <begin position="356"/>
        <end position="442"/>
    </location>
</feature>
<evidence type="ECO:0000313" key="9">
    <source>
        <dbReference type="EMBL" id="CAK7208125.1"/>
    </source>
</evidence>
<dbReference type="InterPro" id="IPR012677">
    <property type="entry name" value="Nucleotide-bd_a/b_plait_sf"/>
</dbReference>
<organism evidence="9 10">
    <name type="scientific">Sporothrix eucalyptigena</name>
    <dbReference type="NCBI Taxonomy" id="1812306"/>
    <lineage>
        <taxon>Eukaryota</taxon>
        <taxon>Fungi</taxon>
        <taxon>Dikarya</taxon>
        <taxon>Ascomycota</taxon>
        <taxon>Pezizomycotina</taxon>
        <taxon>Sordariomycetes</taxon>
        <taxon>Sordariomycetidae</taxon>
        <taxon>Ophiostomatales</taxon>
        <taxon>Ophiostomataceae</taxon>
        <taxon>Sporothrix</taxon>
    </lineage>
</organism>